<name>A0A212JD35_9BACT</name>
<protein>
    <recommendedName>
        <fullName evidence="1">TonB C-terminal domain-containing protein</fullName>
    </recommendedName>
</protein>
<dbReference type="GO" id="GO:0031992">
    <property type="term" value="F:energy transducer activity"/>
    <property type="evidence" value="ECO:0007669"/>
    <property type="project" value="TreeGrafter"/>
</dbReference>
<dbReference type="GO" id="GO:0055085">
    <property type="term" value="P:transmembrane transport"/>
    <property type="evidence" value="ECO:0007669"/>
    <property type="project" value="InterPro"/>
</dbReference>
<feature type="domain" description="TonB C-terminal" evidence="1">
    <location>
        <begin position="47"/>
        <end position="143"/>
    </location>
</feature>
<evidence type="ECO:0000259" key="1">
    <source>
        <dbReference type="PROSITE" id="PS52015"/>
    </source>
</evidence>
<dbReference type="InterPro" id="IPR037682">
    <property type="entry name" value="TonB_C"/>
</dbReference>
<organism evidence="2">
    <name type="scientific">uncultured Dysgonomonas sp</name>
    <dbReference type="NCBI Taxonomy" id="206096"/>
    <lineage>
        <taxon>Bacteria</taxon>
        <taxon>Pseudomonadati</taxon>
        <taxon>Bacteroidota</taxon>
        <taxon>Bacteroidia</taxon>
        <taxon>Bacteroidales</taxon>
        <taxon>Dysgonomonadaceae</taxon>
        <taxon>Dysgonomonas</taxon>
        <taxon>environmental samples</taxon>
    </lineage>
</organism>
<dbReference type="RefSeq" id="WP_296948318.1">
    <property type="nucleotide sequence ID" value="NZ_LT599021.1"/>
</dbReference>
<gene>
    <name evidence="2" type="ORF">KL86DYS2_11255</name>
</gene>
<evidence type="ECO:0000313" key="2">
    <source>
        <dbReference type="EMBL" id="SBV97341.1"/>
    </source>
</evidence>
<sequence>MKFVHTALFIFLFCILTPVYSQKAITAKLLTKETSSLNGVIPPHYKDGEKALYEFLETNIKYPPILIKIKMEGDLELKFNVAKDGSVKDIEIVRGFDPDADDEVIRVLQAMPKWSPALLDGNPIDFAQHLSVTFKLTDTLIAQAKEQPKSEEQKLTNESSLVMIPTDTLTRIQEKQIVQEPDSLNTDPQYPGGQEALDTYLKTNMKYPKRAIKYGIEGRVIFNIEVSAEGEISKIWLFKGVFPDCNEEAYYLIKKMPKWIPGLKDGVPVVKQVMLPISFELPK</sequence>
<dbReference type="AlphaFoldDB" id="A0A212JD35"/>
<proteinExistence type="predicted"/>
<feature type="domain" description="TonB C-terminal" evidence="1">
    <location>
        <begin position="192"/>
        <end position="283"/>
    </location>
</feature>
<dbReference type="Pfam" id="PF03544">
    <property type="entry name" value="TonB_C"/>
    <property type="match status" value="2"/>
</dbReference>
<dbReference type="Gene3D" id="3.30.1150.10">
    <property type="match status" value="2"/>
</dbReference>
<dbReference type="PANTHER" id="PTHR33446:SF2">
    <property type="entry name" value="PROTEIN TONB"/>
    <property type="match status" value="1"/>
</dbReference>
<dbReference type="InterPro" id="IPR051045">
    <property type="entry name" value="TonB-dependent_transducer"/>
</dbReference>
<dbReference type="PANTHER" id="PTHR33446">
    <property type="entry name" value="PROTEIN TONB-RELATED"/>
    <property type="match status" value="1"/>
</dbReference>
<accession>A0A212JD35</accession>
<dbReference type="PROSITE" id="PS52015">
    <property type="entry name" value="TONB_CTD"/>
    <property type="match status" value="2"/>
</dbReference>
<dbReference type="EMBL" id="FLUL01000001">
    <property type="protein sequence ID" value="SBV97341.1"/>
    <property type="molecule type" value="Genomic_DNA"/>
</dbReference>
<reference evidence="2" key="1">
    <citation type="submission" date="2016-04" db="EMBL/GenBank/DDBJ databases">
        <authorList>
            <person name="Evans L.H."/>
            <person name="Alamgir A."/>
            <person name="Owens N."/>
            <person name="Weber N.D."/>
            <person name="Virtaneva K."/>
            <person name="Barbian K."/>
            <person name="Babar A."/>
            <person name="Rosenke K."/>
        </authorList>
    </citation>
    <scope>NUCLEOTIDE SEQUENCE</scope>
    <source>
        <strain evidence="2">86-2</strain>
    </source>
</reference>
<dbReference type="GO" id="GO:0098797">
    <property type="term" value="C:plasma membrane protein complex"/>
    <property type="evidence" value="ECO:0007669"/>
    <property type="project" value="TreeGrafter"/>
</dbReference>
<dbReference type="SUPFAM" id="SSF74653">
    <property type="entry name" value="TolA/TonB C-terminal domain"/>
    <property type="match status" value="2"/>
</dbReference>